<evidence type="ECO:0000313" key="1">
    <source>
        <dbReference type="EMBL" id="PWK61443.1"/>
    </source>
</evidence>
<dbReference type="RefSeq" id="WP_109666386.1">
    <property type="nucleotide sequence ID" value="NZ_QGGW01000002.1"/>
</dbReference>
<evidence type="ECO:0000313" key="2">
    <source>
        <dbReference type="Proteomes" id="UP000245708"/>
    </source>
</evidence>
<comment type="caution">
    <text evidence="1">The sequence shown here is derived from an EMBL/GenBank/DDBJ whole genome shotgun (WGS) entry which is preliminary data.</text>
</comment>
<proteinExistence type="predicted"/>
<accession>A0A316GKI4</accession>
<keyword evidence="2" id="KW-1185">Reference proteome</keyword>
<evidence type="ECO:0008006" key="3">
    <source>
        <dbReference type="Google" id="ProtNLM"/>
    </source>
</evidence>
<sequence length="313" mass="32864">MTGWIFESLLLPKDDAAPAACEDRILVLPPDFAAVIDGATDITGQRFDGQTGGALAAEAISAAFAQAWSHTRQGGADPFASAEKALALADHAIAAVYHRFGLTEAAQDPARRFRAAFAVVSLRDGVWRGVGAGDCALRIDDGRPILRDHPAEPVFAAWRAAMIAEDPQKSEADIRTALLGGLAQADAAARRAVAPILTKVPGLGELALQAGLAGMRAAPPGDPLSFGVADGVGDMGHGFCWQVEAMADSVAALALWTDGWLLPAGQHVDGWIKAAMTVHLEDPQRTRRFSCLKGPTASGRHDDMGLVLINHCR</sequence>
<dbReference type="EMBL" id="QGGW01000002">
    <property type="protein sequence ID" value="PWK61443.1"/>
    <property type="molecule type" value="Genomic_DNA"/>
</dbReference>
<reference evidence="1 2" key="1">
    <citation type="submission" date="2018-05" db="EMBL/GenBank/DDBJ databases">
        <title>Genomic Encyclopedia of Type Strains, Phase IV (KMG-IV): sequencing the most valuable type-strain genomes for metagenomic binning, comparative biology and taxonomic classification.</title>
        <authorList>
            <person name="Goeker M."/>
        </authorList>
    </citation>
    <scope>NUCLEOTIDE SEQUENCE [LARGE SCALE GENOMIC DNA]</scope>
    <source>
        <strain evidence="1 2">DSM 16097</strain>
    </source>
</reference>
<protein>
    <recommendedName>
        <fullName evidence="3">Protein phosphatase 2C-like protein</fullName>
    </recommendedName>
</protein>
<dbReference type="OrthoDB" id="9782620at2"/>
<dbReference type="AlphaFoldDB" id="A0A316GKI4"/>
<name>A0A316GKI4_9RHOB</name>
<organism evidence="1 2">
    <name type="scientific">Roseicyclus mahoneyensis</name>
    <dbReference type="NCBI Taxonomy" id="164332"/>
    <lineage>
        <taxon>Bacteria</taxon>
        <taxon>Pseudomonadati</taxon>
        <taxon>Pseudomonadota</taxon>
        <taxon>Alphaproteobacteria</taxon>
        <taxon>Rhodobacterales</taxon>
        <taxon>Roseobacteraceae</taxon>
        <taxon>Roseicyclus</taxon>
    </lineage>
</organism>
<dbReference type="Proteomes" id="UP000245708">
    <property type="component" value="Unassembled WGS sequence"/>
</dbReference>
<gene>
    <name evidence="1" type="ORF">C7455_102131</name>
</gene>